<evidence type="ECO:0000256" key="1">
    <source>
        <dbReference type="ARBA" id="ARBA00010641"/>
    </source>
</evidence>
<name>A0AA95MSZ5_9BACI</name>
<proteinExistence type="inferred from homology"/>
<protein>
    <submittedName>
        <fullName evidence="7">Sigma-70 family RNA polymerase sigma factor</fullName>
    </submittedName>
</protein>
<keyword evidence="2" id="KW-0805">Transcription regulation</keyword>
<keyword evidence="4" id="KW-0804">Transcription</keyword>
<dbReference type="PANTHER" id="PTHR43133">
    <property type="entry name" value="RNA POLYMERASE ECF-TYPE SIGMA FACTO"/>
    <property type="match status" value="1"/>
</dbReference>
<dbReference type="Pfam" id="PF04542">
    <property type="entry name" value="Sigma70_r2"/>
    <property type="match status" value="1"/>
</dbReference>
<dbReference type="InterPro" id="IPR013249">
    <property type="entry name" value="RNA_pol_sigma70_r4_t2"/>
</dbReference>
<dbReference type="Proteomes" id="UP001178288">
    <property type="component" value="Chromosome"/>
</dbReference>
<dbReference type="GO" id="GO:0016987">
    <property type="term" value="F:sigma factor activity"/>
    <property type="evidence" value="ECO:0007669"/>
    <property type="project" value="UniProtKB-KW"/>
</dbReference>
<dbReference type="NCBIfam" id="NF006930">
    <property type="entry name" value="PRK09415.1"/>
    <property type="match status" value="1"/>
</dbReference>
<organism evidence="7 8">
    <name type="scientific">Neobacillus novalis</name>
    <dbReference type="NCBI Taxonomy" id="220687"/>
    <lineage>
        <taxon>Bacteria</taxon>
        <taxon>Bacillati</taxon>
        <taxon>Bacillota</taxon>
        <taxon>Bacilli</taxon>
        <taxon>Bacillales</taxon>
        <taxon>Bacillaceae</taxon>
        <taxon>Neobacillus</taxon>
    </lineage>
</organism>
<dbReference type="Pfam" id="PF08281">
    <property type="entry name" value="Sigma70_r4_2"/>
    <property type="match status" value="1"/>
</dbReference>
<dbReference type="GO" id="GO:0003677">
    <property type="term" value="F:DNA binding"/>
    <property type="evidence" value="ECO:0007669"/>
    <property type="project" value="InterPro"/>
</dbReference>
<dbReference type="InterPro" id="IPR039425">
    <property type="entry name" value="RNA_pol_sigma-70-like"/>
</dbReference>
<dbReference type="SUPFAM" id="SSF88946">
    <property type="entry name" value="Sigma2 domain of RNA polymerase sigma factors"/>
    <property type="match status" value="1"/>
</dbReference>
<evidence type="ECO:0000256" key="4">
    <source>
        <dbReference type="ARBA" id="ARBA00023163"/>
    </source>
</evidence>
<dbReference type="Gene3D" id="1.10.10.10">
    <property type="entry name" value="Winged helix-like DNA-binding domain superfamily/Winged helix DNA-binding domain"/>
    <property type="match status" value="1"/>
</dbReference>
<evidence type="ECO:0000256" key="3">
    <source>
        <dbReference type="ARBA" id="ARBA00023082"/>
    </source>
</evidence>
<dbReference type="InterPro" id="IPR014284">
    <property type="entry name" value="RNA_pol_sigma-70_dom"/>
</dbReference>
<dbReference type="InterPro" id="IPR013325">
    <property type="entry name" value="RNA_pol_sigma_r2"/>
</dbReference>
<dbReference type="GO" id="GO:0006352">
    <property type="term" value="P:DNA-templated transcription initiation"/>
    <property type="evidence" value="ECO:0007669"/>
    <property type="project" value="InterPro"/>
</dbReference>
<evidence type="ECO:0000259" key="6">
    <source>
        <dbReference type="Pfam" id="PF08281"/>
    </source>
</evidence>
<keyword evidence="3" id="KW-0731">Sigma factor</keyword>
<comment type="similarity">
    <text evidence="1">Belongs to the sigma-70 factor family. ECF subfamily.</text>
</comment>
<accession>A0AA95MSZ5</accession>
<dbReference type="InterPro" id="IPR036388">
    <property type="entry name" value="WH-like_DNA-bd_sf"/>
</dbReference>
<dbReference type="PANTHER" id="PTHR43133:SF60">
    <property type="entry name" value="RNA POLYMERASE SIGMA FACTOR SIGV"/>
    <property type="match status" value="1"/>
</dbReference>
<evidence type="ECO:0000259" key="5">
    <source>
        <dbReference type="Pfam" id="PF04542"/>
    </source>
</evidence>
<reference evidence="7" key="1">
    <citation type="submission" date="2023-05" db="EMBL/GenBank/DDBJ databases">
        <title>Comparative genomics of Bacillaceae isolates and their secondary metabolite potential.</title>
        <authorList>
            <person name="Song L."/>
            <person name="Nielsen L.J."/>
            <person name="Mohite O."/>
            <person name="Xu X."/>
            <person name="Weber T."/>
            <person name="Kovacs A.T."/>
        </authorList>
    </citation>
    <scope>NUCLEOTIDE SEQUENCE</scope>
    <source>
        <strain evidence="7">XLM17</strain>
    </source>
</reference>
<evidence type="ECO:0000313" key="8">
    <source>
        <dbReference type="Proteomes" id="UP001178288"/>
    </source>
</evidence>
<keyword evidence="8" id="KW-1185">Reference proteome</keyword>
<dbReference type="KEGG" id="nnv:QNH39_13375"/>
<dbReference type="EMBL" id="CP126114">
    <property type="protein sequence ID" value="WHY89030.1"/>
    <property type="molecule type" value="Genomic_DNA"/>
</dbReference>
<dbReference type="SUPFAM" id="SSF88659">
    <property type="entry name" value="Sigma3 and sigma4 domains of RNA polymerase sigma factors"/>
    <property type="match status" value="1"/>
</dbReference>
<feature type="domain" description="RNA polymerase sigma-70 region 2" evidence="5">
    <location>
        <begin position="22"/>
        <end position="85"/>
    </location>
</feature>
<dbReference type="NCBIfam" id="TIGR02937">
    <property type="entry name" value="sigma70-ECF"/>
    <property type="match status" value="1"/>
</dbReference>
<sequence>MEEFVADLIKSEDDELLFNEIMTRYGQDILQLAFSYVRNKQLAEDLTQDIFVKCYKALHTYKQNAKLKTWLYKIAANHCKDYLRSWYFRKVMVSEKMAEMTGSSSENVEQAVLEREEEQTLANAVLKLPMRYREVIYLFYFEDMSLKEIESVLGVNQNTVKSRLKRAKVLLREELEGFKDGK</sequence>
<dbReference type="CDD" id="cd06171">
    <property type="entry name" value="Sigma70_r4"/>
    <property type="match status" value="1"/>
</dbReference>
<feature type="domain" description="RNA polymerase sigma factor 70 region 4 type 2" evidence="6">
    <location>
        <begin position="121"/>
        <end position="169"/>
    </location>
</feature>
<dbReference type="AlphaFoldDB" id="A0AA95MSZ5"/>
<evidence type="ECO:0000256" key="2">
    <source>
        <dbReference type="ARBA" id="ARBA00023015"/>
    </source>
</evidence>
<evidence type="ECO:0000313" key="7">
    <source>
        <dbReference type="EMBL" id="WHY89030.1"/>
    </source>
</evidence>
<dbReference type="InterPro" id="IPR007627">
    <property type="entry name" value="RNA_pol_sigma70_r2"/>
</dbReference>
<dbReference type="InterPro" id="IPR013324">
    <property type="entry name" value="RNA_pol_sigma_r3/r4-like"/>
</dbReference>
<dbReference type="RefSeq" id="WP_066096513.1">
    <property type="nucleotide sequence ID" value="NZ_CP126114.1"/>
</dbReference>
<gene>
    <name evidence="7" type="ORF">QNH39_13375</name>
</gene>
<dbReference type="Gene3D" id="1.10.1740.10">
    <property type="match status" value="1"/>
</dbReference>